<dbReference type="SMART" id="SM00850">
    <property type="entry name" value="LytTR"/>
    <property type="match status" value="1"/>
</dbReference>
<dbReference type="RefSeq" id="WP_273601795.1">
    <property type="nucleotide sequence ID" value="NZ_JAQQXT010000013.1"/>
</dbReference>
<sequence length="259" mass="28692">MSRIYTAVVAEDEATLRQELIEALGQVWPELCILGEAADGIAALRLVAEHQPDVVFLDIQMPGATGLEVAAQLAGQGRSHIVFVTAYDQHAIEAFDAGAVDYLLKPLSVSRLFTTIRRLKERLLGAPAELGHVLKKLALGPPEAQPSSPARTPLRWINASVGQTLRLLTVDEVLYFQADTKYTRVVTRDAEALIRKPLKELAEELDAHQFWQIHRSTLVNVAAIAGASRDFRGRLQLKLKDRPESLLVAESYTHLFKQM</sequence>
<evidence type="ECO:0000256" key="1">
    <source>
        <dbReference type="ARBA" id="ARBA00023125"/>
    </source>
</evidence>
<dbReference type="InterPro" id="IPR001789">
    <property type="entry name" value="Sig_transdc_resp-reg_receiver"/>
</dbReference>
<reference evidence="5 6" key="1">
    <citation type="submission" date="2022-10" db="EMBL/GenBank/DDBJ databases">
        <title>Paucibacter sp. hw1 Genome sequencing.</title>
        <authorList>
            <person name="Park S."/>
        </authorList>
    </citation>
    <scope>NUCLEOTIDE SEQUENCE [LARGE SCALE GENOMIC DNA]</scope>
    <source>
        <strain evidence="6">hw1</strain>
    </source>
</reference>
<proteinExistence type="predicted"/>
<dbReference type="SUPFAM" id="SSF52172">
    <property type="entry name" value="CheY-like"/>
    <property type="match status" value="1"/>
</dbReference>
<dbReference type="InterPro" id="IPR011006">
    <property type="entry name" value="CheY-like_superfamily"/>
</dbReference>
<dbReference type="Gene3D" id="3.40.50.2300">
    <property type="match status" value="1"/>
</dbReference>
<dbReference type="Pfam" id="PF00072">
    <property type="entry name" value="Response_reg"/>
    <property type="match status" value="1"/>
</dbReference>
<comment type="caution">
    <text evidence="5">The sequence shown here is derived from an EMBL/GenBank/DDBJ whole genome shotgun (WGS) entry which is preliminary data.</text>
</comment>
<name>A0ABT5KI52_9BURK</name>
<evidence type="ECO:0000313" key="6">
    <source>
        <dbReference type="Proteomes" id="UP001221189"/>
    </source>
</evidence>
<dbReference type="Gene3D" id="2.40.50.1020">
    <property type="entry name" value="LytTr DNA-binding domain"/>
    <property type="match status" value="1"/>
</dbReference>
<keyword evidence="1 5" id="KW-0238">DNA-binding</keyword>
<dbReference type="InterPro" id="IPR007492">
    <property type="entry name" value="LytTR_DNA-bd_dom"/>
</dbReference>
<dbReference type="GO" id="GO:0003677">
    <property type="term" value="F:DNA binding"/>
    <property type="evidence" value="ECO:0007669"/>
    <property type="project" value="UniProtKB-KW"/>
</dbReference>
<dbReference type="PROSITE" id="PS50110">
    <property type="entry name" value="RESPONSE_REGULATORY"/>
    <property type="match status" value="1"/>
</dbReference>
<dbReference type="EMBL" id="JAQQXT010000013">
    <property type="protein sequence ID" value="MDC8773622.1"/>
    <property type="molecule type" value="Genomic_DNA"/>
</dbReference>
<keyword evidence="6" id="KW-1185">Reference proteome</keyword>
<keyword evidence="2" id="KW-0597">Phosphoprotein</keyword>
<protein>
    <submittedName>
        <fullName evidence="5">LytTR family DNA-binding domain-containing protein</fullName>
    </submittedName>
</protein>
<dbReference type="Proteomes" id="UP001221189">
    <property type="component" value="Unassembled WGS sequence"/>
</dbReference>
<dbReference type="InterPro" id="IPR039420">
    <property type="entry name" value="WalR-like"/>
</dbReference>
<accession>A0ABT5KI52</accession>
<evidence type="ECO:0000313" key="5">
    <source>
        <dbReference type="EMBL" id="MDC8773622.1"/>
    </source>
</evidence>
<evidence type="ECO:0000259" key="4">
    <source>
        <dbReference type="PROSITE" id="PS50930"/>
    </source>
</evidence>
<evidence type="ECO:0000256" key="2">
    <source>
        <dbReference type="PROSITE-ProRule" id="PRU00169"/>
    </source>
</evidence>
<feature type="modified residue" description="4-aspartylphosphate" evidence="2">
    <location>
        <position position="58"/>
    </location>
</feature>
<feature type="domain" description="Response regulatory" evidence="3">
    <location>
        <begin position="6"/>
        <end position="120"/>
    </location>
</feature>
<dbReference type="Pfam" id="PF04397">
    <property type="entry name" value="LytTR"/>
    <property type="match status" value="1"/>
</dbReference>
<dbReference type="PANTHER" id="PTHR48111:SF69">
    <property type="entry name" value="RESPONSE REGULATOR RECEIVER"/>
    <property type="match status" value="1"/>
</dbReference>
<feature type="domain" description="HTH LytTR-type" evidence="4">
    <location>
        <begin position="157"/>
        <end position="259"/>
    </location>
</feature>
<dbReference type="PANTHER" id="PTHR48111">
    <property type="entry name" value="REGULATOR OF RPOS"/>
    <property type="match status" value="1"/>
</dbReference>
<organism evidence="5 6">
    <name type="scientific">Roseateles albus</name>
    <dbReference type="NCBI Taxonomy" id="2987525"/>
    <lineage>
        <taxon>Bacteria</taxon>
        <taxon>Pseudomonadati</taxon>
        <taxon>Pseudomonadota</taxon>
        <taxon>Betaproteobacteria</taxon>
        <taxon>Burkholderiales</taxon>
        <taxon>Sphaerotilaceae</taxon>
        <taxon>Roseateles</taxon>
    </lineage>
</organism>
<dbReference type="SMART" id="SM00448">
    <property type="entry name" value="REC"/>
    <property type="match status" value="1"/>
</dbReference>
<evidence type="ECO:0000259" key="3">
    <source>
        <dbReference type="PROSITE" id="PS50110"/>
    </source>
</evidence>
<gene>
    <name evidence="5" type="ORF">PRZ03_18760</name>
</gene>
<dbReference type="PROSITE" id="PS50930">
    <property type="entry name" value="HTH_LYTTR"/>
    <property type="match status" value="1"/>
</dbReference>